<dbReference type="PANTHER" id="PTHR33169:SF14">
    <property type="entry name" value="TRANSCRIPTIONAL REGULATOR RV3488"/>
    <property type="match status" value="1"/>
</dbReference>
<dbReference type="Proteomes" id="UP000638560">
    <property type="component" value="Unassembled WGS sequence"/>
</dbReference>
<protein>
    <submittedName>
        <fullName evidence="2">PadR family transcriptional regulator</fullName>
    </submittedName>
</protein>
<gene>
    <name evidence="2" type="ORF">I0C86_08015</name>
</gene>
<dbReference type="InterPro" id="IPR052509">
    <property type="entry name" value="Metal_resp_DNA-bind_regulator"/>
</dbReference>
<dbReference type="PANTHER" id="PTHR33169">
    <property type="entry name" value="PADR-FAMILY TRANSCRIPTIONAL REGULATOR"/>
    <property type="match status" value="1"/>
</dbReference>
<evidence type="ECO:0000313" key="3">
    <source>
        <dbReference type="Proteomes" id="UP000638560"/>
    </source>
</evidence>
<comment type="caution">
    <text evidence="2">The sequence shown here is derived from an EMBL/GenBank/DDBJ whole genome shotgun (WGS) entry which is preliminary data.</text>
</comment>
<dbReference type="InterPro" id="IPR036390">
    <property type="entry name" value="WH_DNA-bd_sf"/>
</dbReference>
<proteinExistence type="predicted"/>
<evidence type="ECO:0000259" key="1">
    <source>
        <dbReference type="Pfam" id="PF03551"/>
    </source>
</evidence>
<accession>A0ABS0GRV4</accession>
<feature type="domain" description="Transcription regulator PadR N-terminal" evidence="1">
    <location>
        <begin position="15"/>
        <end position="90"/>
    </location>
</feature>
<reference evidence="2 3" key="1">
    <citation type="submission" date="2020-11" db="EMBL/GenBank/DDBJ databases">
        <title>A novel isolate from a Black sea contaminated sediment with potential to produce alkanes: Plantactinospora alkalitolerans sp. nov.</title>
        <authorList>
            <person name="Carro L."/>
            <person name="Veyisoglu A."/>
            <person name="Guven K."/>
            <person name="Schumann P."/>
            <person name="Klenk H.-P."/>
            <person name="Sahin N."/>
        </authorList>
    </citation>
    <scope>NUCLEOTIDE SEQUENCE [LARGE SCALE GENOMIC DNA]</scope>
    <source>
        <strain evidence="2 3">S1510</strain>
    </source>
</reference>
<dbReference type="Gene3D" id="1.10.10.10">
    <property type="entry name" value="Winged helix-like DNA-binding domain superfamily/Winged helix DNA-binding domain"/>
    <property type="match status" value="1"/>
</dbReference>
<dbReference type="Pfam" id="PF03551">
    <property type="entry name" value="PadR"/>
    <property type="match status" value="1"/>
</dbReference>
<name>A0ABS0GRV4_9ACTN</name>
<dbReference type="InterPro" id="IPR036388">
    <property type="entry name" value="WH-like_DNA-bd_sf"/>
</dbReference>
<dbReference type="SUPFAM" id="SSF46785">
    <property type="entry name" value="Winged helix' DNA-binding domain"/>
    <property type="match status" value="1"/>
</dbReference>
<dbReference type="InterPro" id="IPR005149">
    <property type="entry name" value="Tscrpt_reg_PadR_N"/>
</dbReference>
<sequence>MTTKRKVSNLLALAVLSYLVQRPMHPYELGRTLRDNGDARSIRFNHGSLYMVVQQLARAGFIVGQETSREGQRPERTVYALTDAGRVELRDWLRELVEEPQHEYPHFVAALSLIAALPPSEAIVLLRRRLDRLGVQRAEVRALVDGALAGGVPGLFLIEEEYRLALLEAESSFVERLLGQITDPEIGWGRQWAEFHGEPAP</sequence>
<organism evidence="2 3">
    <name type="scientific">Plantactinospora alkalitolerans</name>
    <dbReference type="NCBI Taxonomy" id="2789879"/>
    <lineage>
        <taxon>Bacteria</taxon>
        <taxon>Bacillati</taxon>
        <taxon>Actinomycetota</taxon>
        <taxon>Actinomycetes</taxon>
        <taxon>Micromonosporales</taxon>
        <taxon>Micromonosporaceae</taxon>
        <taxon>Plantactinospora</taxon>
    </lineage>
</organism>
<dbReference type="RefSeq" id="WP_196200572.1">
    <property type="nucleotide sequence ID" value="NZ_JADPUN010000097.1"/>
</dbReference>
<keyword evidence="3" id="KW-1185">Reference proteome</keyword>
<evidence type="ECO:0000313" key="2">
    <source>
        <dbReference type="EMBL" id="MBF9128928.1"/>
    </source>
</evidence>
<dbReference type="EMBL" id="JADPUN010000097">
    <property type="protein sequence ID" value="MBF9128928.1"/>
    <property type="molecule type" value="Genomic_DNA"/>
</dbReference>